<dbReference type="AlphaFoldDB" id="A0ABD3VT82"/>
<evidence type="ECO:0000313" key="3">
    <source>
        <dbReference type="EMBL" id="KAL3863758.1"/>
    </source>
</evidence>
<feature type="chain" id="PRO_5044854339" evidence="2">
    <location>
        <begin position="22"/>
        <end position="351"/>
    </location>
</feature>
<gene>
    <name evidence="3" type="ORF">ACJMK2_005495</name>
</gene>
<comment type="caution">
    <text evidence="3">The sequence shown here is derived from an EMBL/GenBank/DDBJ whole genome shotgun (WGS) entry which is preliminary data.</text>
</comment>
<evidence type="ECO:0000256" key="1">
    <source>
        <dbReference type="SAM" id="Phobius"/>
    </source>
</evidence>
<dbReference type="Proteomes" id="UP001634394">
    <property type="component" value="Unassembled WGS sequence"/>
</dbReference>
<name>A0ABD3VT82_SINWO</name>
<keyword evidence="1" id="KW-1133">Transmembrane helix</keyword>
<evidence type="ECO:0000313" key="4">
    <source>
        <dbReference type="Proteomes" id="UP001634394"/>
    </source>
</evidence>
<feature type="transmembrane region" description="Helical" evidence="1">
    <location>
        <begin position="287"/>
        <end position="311"/>
    </location>
</feature>
<keyword evidence="2" id="KW-0732">Signal</keyword>
<reference evidence="3 4" key="1">
    <citation type="submission" date="2024-11" db="EMBL/GenBank/DDBJ databases">
        <title>Chromosome-level genome assembly of the freshwater bivalve Anodonta woodiana.</title>
        <authorList>
            <person name="Chen X."/>
        </authorList>
    </citation>
    <scope>NUCLEOTIDE SEQUENCE [LARGE SCALE GENOMIC DNA]</scope>
    <source>
        <strain evidence="3">MN2024</strain>
        <tissue evidence="3">Gills</tissue>
    </source>
</reference>
<sequence length="351" mass="40175">MAFYLLFVFCSNLLWYNVVYGQQQQHTGLFCWNGTLDERDGWRNESCVTGKSTIPGSFYETVRDISPNNSQTKPNITVTVSISKEPIKHCFIFEYFDESKFSESGEDVTVQTLNGLISCDFESLCHNKSVQNGHKLTYRGKNGTLYCCDVNNCNTEKMVQKATHKHTCYHANWWLKKYEGTETSCPDLNMPCLRTVLRQNSPDDNTVLEERFDCDIENECSKYNLTEAHNCTVLKNTTTGDEMEICCCWGDDCFKPVLMTPVFSMPSLSLNDLRCTNKYSPGCGINWQLIAVICVSIFGGLAFLCLILVILKKSLERRPFARRFGHYMMSYKRINKDNAQTDSDTLHILNT</sequence>
<evidence type="ECO:0000256" key="2">
    <source>
        <dbReference type="SAM" id="SignalP"/>
    </source>
</evidence>
<organism evidence="3 4">
    <name type="scientific">Sinanodonta woodiana</name>
    <name type="common">Chinese pond mussel</name>
    <name type="synonym">Anodonta woodiana</name>
    <dbReference type="NCBI Taxonomy" id="1069815"/>
    <lineage>
        <taxon>Eukaryota</taxon>
        <taxon>Metazoa</taxon>
        <taxon>Spiralia</taxon>
        <taxon>Lophotrochozoa</taxon>
        <taxon>Mollusca</taxon>
        <taxon>Bivalvia</taxon>
        <taxon>Autobranchia</taxon>
        <taxon>Heteroconchia</taxon>
        <taxon>Palaeoheterodonta</taxon>
        <taxon>Unionida</taxon>
        <taxon>Unionoidea</taxon>
        <taxon>Unionidae</taxon>
        <taxon>Unioninae</taxon>
        <taxon>Sinanodonta</taxon>
    </lineage>
</organism>
<proteinExistence type="predicted"/>
<keyword evidence="4" id="KW-1185">Reference proteome</keyword>
<feature type="signal peptide" evidence="2">
    <location>
        <begin position="1"/>
        <end position="21"/>
    </location>
</feature>
<keyword evidence="1" id="KW-0812">Transmembrane</keyword>
<dbReference type="EMBL" id="JBJQND010000010">
    <property type="protein sequence ID" value="KAL3863758.1"/>
    <property type="molecule type" value="Genomic_DNA"/>
</dbReference>
<protein>
    <submittedName>
        <fullName evidence="3">Uncharacterized protein</fullName>
    </submittedName>
</protein>
<accession>A0ABD3VT82</accession>
<keyword evidence="1" id="KW-0472">Membrane</keyword>